<evidence type="ECO:0000256" key="2">
    <source>
        <dbReference type="SAM" id="Phobius"/>
    </source>
</evidence>
<proteinExistence type="predicted"/>
<feature type="coiled-coil region" evidence="1">
    <location>
        <begin position="41"/>
        <end position="103"/>
    </location>
</feature>
<accession>A0A485KCU1</accession>
<reference evidence="4 5" key="1">
    <citation type="submission" date="2019-03" db="EMBL/GenBank/DDBJ databases">
        <authorList>
            <person name="Gaulin E."/>
            <person name="Dumas B."/>
        </authorList>
    </citation>
    <scope>NUCLEOTIDE SEQUENCE [LARGE SCALE GENOMIC DNA]</scope>
    <source>
        <strain evidence="4">CBS 568.67</strain>
    </source>
</reference>
<gene>
    <name evidence="4" type="primary">Aste57867_4275</name>
    <name evidence="3" type="ORF">As57867_004264</name>
    <name evidence="4" type="ORF">ASTE57867_4275</name>
</gene>
<dbReference type="AlphaFoldDB" id="A0A485KCU1"/>
<dbReference type="Proteomes" id="UP000332933">
    <property type="component" value="Unassembled WGS sequence"/>
</dbReference>
<name>A0A485KCU1_9STRA</name>
<evidence type="ECO:0000313" key="4">
    <source>
        <dbReference type="EMBL" id="VFT81390.1"/>
    </source>
</evidence>
<evidence type="ECO:0000256" key="1">
    <source>
        <dbReference type="SAM" id="Coils"/>
    </source>
</evidence>
<organism evidence="4 5">
    <name type="scientific">Aphanomyces stellatus</name>
    <dbReference type="NCBI Taxonomy" id="120398"/>
    <lineage>
        <taxon>Eukaryota</taxon>
        <taxon>Sar</taxon>
        <taxon>Stramenopiles</taxon>
        <taxon>Oomycota</taxon>
        <taxon>Saprolegniomycetes</taxon>
        <taxon>Saprolegniales</taxon>
        <taxon>Verrucalvaceae</taxon>
        <taxon>Aphanomyces</taxon>
    </lineage>
</organism>
<dbReference type="SUPFAM" id="SSF58100">
    <property type="entry name" value="Bacterial hemolysins"/>
    <property type="match status" value="1"/>
</dbReference>
<dbReference type="EMBL" id="VJMH01000984">
    <property type="protein sequence ID" value="KAF0713612.1"/>
    <property type="molecule type" value="Genomic_DNA"/>
</dbReference>
<sequence length="278" mass="31365">MLRQVLGVLRANQQEIETMSKVVASIQTANNTELMSLDMKKKDMEDKRRTFRNRNAQLSRESANFADQLEAVNSSMVNAKSQLQQQRAELSQQQLETNDMRKEHHLWVAATVVAAIVFFPAAFATGAIARDTHDDLKGSEDCQDYLEGECRRLVALQEALTMKRSDLKDKLKEMTKKSVATEAALGEIDRRMVVLRQQTSMLDQFSQTLNKMKVDIGETLNTIQYVVRSVGYGSGVARALESSAQQARGEFAVVWKGVESITRRLQQSNPRLTMEDAF</sequence>
<reference evidence="3" key="2">
    <citation type="submission" date="2019-06" db="EMBL/GenBank/DDBJ databases">
        <title>Genomics analysis of Aphanomyces spp. identifies a new class of oomycete effector associated with host adaptation.</title>
        <authorList>
            <person name="Gaulin E."/>
        </authorList>
    </citation>
    <scope>NUCLEOTIDE SEQUENCE</scope>
    <source>
        <strain evidence="3">CBS 578.67</strain>
    </source>
</reference>
<keyword evidence="2" id="KW-1133">Transmembrane helix</keyword>
<feature type="transmembrane region" description="Helical" evidence="2">
    <location>
        <begin position="106"/>
        <end position="129"/>
    </location>
</feature>
<keyword evidence="2" id="KW-0472">Membrane</keyword>
<protein>
    <submittedName>
        <fullName evidence="4">Aste57867_4275 protein</fullName>
    </submittedName>
</protein>
<keyword evidence="5" id="KW-1185">Reference proteome</keyword>
<keyword evidence="1" id="KW-0175">Coiled coil</keyword>
<evidence type="ECO:0000313" key="5">
    <source>
        <dbReference type="Proteomes" id="UP000332933"/>
    </source>
</evidence>
<evidence type="ECO:0000313" key="3">
    <source>
        <dbReference type="EMBL" id="KAF0713612.1"/>
    </source>
</evidence>
<dbReference type="EMBL" id="CAADRA010000984">
    <property type="protein sequence ID" value="VFT81390.1"/>
    <property type="molecule type" value="Genomic_DNA"/>
</dbReference>
<keyword evidence="2" id="KW-0812">Transmembrane</keyword>